<accession>A0A6J5N9M8</accession>
<gene>
    <name evidence="1" type="ORF">UFOVP605_2</name>
</gene>
<dbReference type="NCBIfam" id="TIGR01725">
    <property type="entry name" value="phge_HK97_gp10"/>
    <property type="match status" value="1"/>
</dbReference>
<dbReference type="EMBL" id="LR796592">
    <property type="protein sequence ID" value="CAB4152329.1"/>
    <property type="molecule type" value="Genomic_DNA"/>
</dbReference>
<organism evidence="1">
    <name type="scientific">uncultured Caudovirales phage</name>
    <dbReference type="NCBI Taxonomy" id="2100421"/>
    <lineage>
        <taxon>Viruses</taxon>
        <taxon>Duplodnaviria</taxon>
        <taxon>Heunggongvirae</taxon>
        <taxon>Uroviricota</taxon>
        <taxon>Caudoviricetes</taxon>
        <taxon>Peduoviridae</taxon>
        <taxon>Maltschvirus</taxon>
        <taxon>Maltschvirus maltsch</taxon>
    </lineage>
</organism>
<dbReference type="Pfam" id="PF04883">
    <property type="entry name" value="HK97-gp10_like"/>
    <property type="match status" value="1"/>
</dbReference>
<proteinExistence type="predicted"/>
<evidence type="ECO:0000313" key="1">
    <source>
        <dbReference type="EMBL" id="CAB4152329.1"/>
    </source>
</evidence>
<protein>
    <submittedName>
        <fullName evidence="1">Phge_HK97_gp10, phage protein, HK97 gp10 family</fullName>
    </submittedName>
</protein>
<name>A0A6J5N9M8_9CAUD</name>
<reference evidence="1" key="1">
    <citation type="submission" date="2020-04" db="EMBL/GenBank/DDBJ databases">
        <authorList>
            <person name="Chiriac C."/>
            <person name="Salcher M."/>
            <person name="Ghai R."/>
            <person name="Kavagutti S V."/>
        </authorList>
    </citation>
    <scope>NUCLEOTIDE SEQUENCE</scope>
</reference>
<sequence length="168" mass="18618">MASDAKVTGLKEVLAKLDAIPANLQPKVVQRILASAAYPIVRQARNLAPRNTGTLKKSIYSRRSRKSTPGLEIRDITVKAGKSQQKFNRDAYYWKFVEFGRGTVNAKKGKVLRFFNKKTGKWISKESVAAVPARPFLRPAFEANKQKAAEIFSQKAAKIIAKAATKKG</sequence>
<dbReference type="InterPro" id="IPR010064">
    <property type="entry name" value="HK97-gp10_tail"/>
</dbReference>